<sequence length="68" mass="7999">MFFVNTVHCIFPLGLQYSRSSEFNKRNRNTQLQDKNTELRIQNAQLQTEAENHVAISEMKGRFAQQLK</sequence>
<proteinExistence type="predicted"/>
<dbReference type="Proteomes" id="UP000297452">
    <property type="component" value="Unassembled WGS sequence"/>
</dbReference>
<accession>A0A4Z1JCY9</accession>
<evidence type="ECO:0000313" key="1">
    <source>
        <dbReference type="EMBL" id="TGO69282.1"/>
    </source>
</evidence>
<dbReference type="OrthoDB" id="3560118at2759"/>
<evidence type="ECO:0000313" key="2">
    <source>
        <dbReference type="Proteomes" id="UP000297452"/>
    </source>
</evidence>
<comment type="caution">
    <text evidence="1">The sequence shown here is derived from an EMBL/GenBank/DDBJ whole genome shotgun (WGS) entry which is preliminary data.</text>
</comment>
<reference evidence="1 2" key="1">
    <citation type="submission" date="2017-12" db="EMBL/GenBank/DDBJ databases">
        <title>Comparative genomics of Botrytis spp.</title>
        <authorList>
            <person name="Valero-Jimenez C.A."/>
            <person name="Tapia P."/>
            <person name="Veloso J."/>
            <person name="Silva-Moreno E."/>
            <person name="Staats M."/>
            <person name="Valdes J.H."/>
            <person name="Van Kan J.A.L."/>
        </authorList>
    </citation>
    <scope>NUCLEOTIDE SEQUENCE [LARGE SCALE GENOMIC DNA]</scope>
    <source>
        <strain evidence="1 2">MUCL2120</strain>
    </source>
</reference>
<protein>
    <submittedName>
        <fullName evidence="1">Uncharacterized protein</fullName>
    </submittedName>
</protein>
<organism evidence="1 2">
    <name type="scientific">Botryotinia narcissicola</name>
    <dbReference type="NCBI Taxonomy" id="278944"/>
    <lineage>
        <taxon>Eukaryota</taxon>
        <taxon>Fungi</taxon>
        <taxon>Dikarya</taxon>
        <taxon>Ascomycota</taxon>
        <taxon>Pezizomycotina</taxon>
        <taxon>Leotiomycetes</taxon>
        <taxon>Helotiales</taxon>
        <taxon>Sclerotiniaceae</taxon>
        <taxon>Botryotinia</taxon>
    </lineage>
</organism>
<dbReference type="EMBL" id="PQXJ01000013">
    <property type="protein sequence ID" value="TGO69282.1"/>
    <property type="molecule type" value="Genomic_DNA"/>
</dbReference>
<gene>
    <name evidence="1" type="ORF">BOTNAR_0013g00560</name>
</gene>
<keyword evidence="2" id="KW-1185">Reference proteome</keyword>
<dbReference type="AlphaFoldDB" id="A0A4Z1JCY9"/>
<name>A0A4Z1JCY9_9HELO</name>